<evidence type="ECO:0000256" key="1">
    <source>
        <dbReference type="SAM" id="MobiDB-lite"/>
    </source>
</evidence>
<dbReference type="Proteomes" id="UP001157017">
    <property type="component" value="Unassembled WGS sequence"/>
</dbReference>
<comment type="caution">
    <text evidence="3">The sequence shown here is derived from an EMBL/GenBank/DDBJ whole genome shotgun (WGS) entry which is preliminary data.</text>
</comment>
<organism evidence="3 4">
    <name type="scientific">Angustibacter aerolatus</name>
    <dbReference type="NCBI Taxonomy" id="1162965"/>
    <lineage>
        <taxon>Bacteria</taxon>
        <taxon>Bacillati</taxon>
        <taxon>Actinomycetota</taxon>
        <taxon>Actinomycetes</taxon>
        <taxon>Kineosporiales</taxon>
        <taxon>Kineosporiaceae</taxon>
    </lineage>
</organism>
<proteinExistence type="predicted"/>
<dbReference type="InterPro" id="IPR055209">
    <property type="entry name" value="RsiG-like_dom"/>
</dbReference>
<sequence>MTIQTHEGGRRPIDRILSPGFADDVRSLEFAELRSRRHEAEQEEVDLAYARRLLQGRLDLIRAEQAQRASARAGADAGERTDAEFVHDLAKVLSDDGPRSDHGLGRHMTAEPSRVGEHRRLAEQAVDDVQASDPSALGDDEPGHRGRPPPPHRAGHQREPAQGAGRHGRAHRRGGPPLPRRRGARRGRARHRVAPGVSGVTVPAGCAC</sequence>
<evidence type="ECO:0000313" key="4">
    <source>
        <dbReference type="Proteomes" id="UP001157017"/>
    </source>
</evidence>
<accession>A0ABQ6JJK9</accession>
<dbReference type="EMBL" id="BSUZ01000001">
    <property type="protein sequence ID" value="GMA87579.1"/>
    <property type="molecule type" value="Genomic_DNA"/>
</dbReference>
<name>A0ABQ6JJK9_9ACTN</name>
<feature type="compositionally biased region" description="Basic residues" evidence="1">
    <location>
        <begin position="166"/>
        <end position="193"/>
    </location>
</feature>
<feature type="compositionally biased region" description="Basic and acidic residues" evidence="1">
    <location>
        <begin position="93"/>
        <end position="104"/>
    </location>
</feature>
<evidence type="ECO:0000313" key="3">
    <source>
        <dbReference type="EMBL" id="GMA87579.1"/>
    </source>
</evidence>
<evidence type="ECO:0000259" key="2">
    <source>
        <dbReference type="Pfam" id="PF22802"/>
    </source>
</evidence>
<protein>
    <recommendedName>
        <fullName evidence="2">RsiG-like domain-containing protein</fullName>
    </recommendedName>
</protein>
<feature type="domain" description="RsiG-like" evidence="2">
    <location>
        <begin position="21"/>
        <end position="74"/>
    </location>
</feature>
<gene>
    <name evidence="3" type="ORF">GCM10025868_28290</name>
</gene>
<reference evidence="4" key="1">
    <citation type="journal article" date="2019" name="Int. J. Syst. Evol. Microbiol.">
        <title>The Global Catalogue of Microorganisms (GCM) 10K type strain sequencing project: providing services to taxonomists for standard genome sequencing and annotation.</title>
        <authorList>
            <consortium name="The Broad Institute Genomics Platform"/>
            <consortium name="The Broad Institute Genome Sequencing Center for Infectious Disease"/>
            <person name="Wu L."/>
            <person name="Ma J."/>
        </authorList>
    </citation>
    <scope>NUCLEOTIDE SEQUENCE [LARGE SCALE GENOMIC DNA]</scope>
    <source>
        <strain evidence="4">NBRC 108730</strain>
    </source>
</reference>
<feature type="region of interest" description="Disordered" evidence="1">
    <location>
        <begin position="93"/>
        <end position="208"/>
    </location>
</feature>
<dbReference type="Pfam" id="PF22802">
    <property type="entry name" value="RsiG"/>
    <property type="match status" value="1"/>
</dbReference>
<keyword evidence="4" id="KW-1185">Reference proteome</keyword>